<reference evidence="2" key="1">
    <citation type="submission" date="2020-12" db="EMBL/GenBank/DDBJ databases">
        <authorList>
            <person name="Iha C."/>
        </authorList>
    </citation>
    <scope>NUCLEOTIDE SEQUENCE</scope>
</reference>
<sequence>MVDSIVADCRQDDVQWAEAAAEPVALKVLNTHKPGDCDVMDVDDEWRNSIMAPHASPPSLKTVLPSGSPLIQSNAHQPPCTALADPHSAAPEKDIANMGRVIALCSQNALQRSMERTAAAKRRVEQLWERLGWDSREQKRARAEAEESAG</sequence>
<accession>A0A8S1ISE1</accession>
<dbReference type="AlphaFoldDB" id="A0A8S1ISE1"/>
<evidence type="ECO:0000256" key="1">
    <source>
        <dbReference type="SAM" id="MobiDB-lite"/>
    </source>
</evidence>
<organism evidence="2 3">
    <name type="scientific">Ostreobium quekettii</name>
    <dbReference type="NCBI Taxonomy" id="121088"/>
    <lineage>
        <taxon>Eukaryota</taxon>
        <taxon>Viridiplantae</taxon>
        <taxon>Chlorophyta</taxon>
        <taxon>core chlorophytes</taxon>
        <taxon>Ulvophyceae</taxon>
        <taxon>TCBD clade</taxon>
        <taxon>Bryopsidales</taxon>
        <taxon>Ostreobineae</taxon>
        <taxon>Ostreobiaceae</taxon>
        <taxon>Ostreobium</taxon>
    </lineage>
</organism>
<name>A0A8S1ISE1_9CHLO</name>
<feature type="region of interest" description="Disordered" evidence="1">
    <location>
        <begin position="52"/>
        <end position="87"/>
    </location>
</feature>
<dbReference type="Proteomes" id="UP000708148">
    <property type="component" value="Unassembled WGS sequence"/>
</dbReference>
<comment type="caution">
    <text evidence="2">The sequence shown here is derived from an EMBL/GenBank/DDBJ whole genome shotgun (WGS) entry which is preliminary data.</text>
</comment>
<evidence type="ECO:0000313" key="3">
    <source>
        <dbReference type="Proteomes" id="UP000708148"/>
    </source>
</evidence>
<proteinExistence type="predicted"/>
<evidence type="ECO:0000313" key="2">
    <source>
        <dbReference type="EMBL" id="CAD7697160.1"/>
    </source>
</evidence>
<keyword evidence="3" id="KW-1185">Reference proteome</keyword>
<dbReference type="EMBL" id="CAJHUC010000615">
    <property type="protein sequence ID" value="CAD7697160.1"/>
    <property type="molecule type" value="Genomic_DNA"/>
</dbReference>
<gene>
    <name evidence="2" type="ORF">OSTQU699_LOCUS2521</name>
</gene>
<protein>
    <submittedName>
        <fullName evidence="2">Uncharacterized protein</fullName>
    </submittedName>
</protein>